<comment type="similarity">
    <text evidence="5">Belongs to the protein kinase superfamily. STE Ser/Thr protein kinase family. MAP kinase kinase subfamily.</text>
</comment>
<dbReference type="Pfam" id="PF00069">
    <property type="entry name" value="Pkinase"/>
    <property type="match status" value="1"/>
</dbReference>
<dbReference type="InterPro" id="IPR000719">
    <property type="entry name" value="Prot_kinase_dom"/>
</dbReference>
<evidence type="ECO:0000256" key="3">
    <source>
        <dbReference type="ARBA" id="ARBA00022777"/>
    </source>
</evidence>
<comment type="catalytic activity">
    <reaction evidence="7">
        <text>L-seryl-[protein] + ATP = O-phospho-L-seryl-[protein] + ADP + H(+)</text>
        <dbReference type="Rhea" id="RHEA:17989"/>
        <dbReference type="Rhea" id="RHEA-COMP:9863"/>
        <dbReference type="Rhea" id="RHEA-COMP:11604"/>
        <dbReference type="ChEBI" id="CHEBI:15378"/>
        <dbReference type="ChEBI" id="CHEBI:29999"/>
        <dbReference type="ChEBI" id="CHEBI:30616"/>
        <dbReference type="ChEBI" id="CHEBI:83421"/>
        <dbReference type="ChEBI" id="CHEBI:456216"/>
        <dbReference type="EC" id="2.7.12.2"/>
    </reaction>
</comment>
<feature type="domain" description="Protein kinase" evidence="13">
    <location>
        <begin position="177"/>
        <end position="432"/>
    </location>
</feature>
<evidence type="ECO:0000256" key="6">
    <source>
        <dbReference type="ARBA" id="ARBA00038999"/>
    </source>
</evidence>
<dbReference type="GeneID" id="106814627"/>
<evidence type="ECO:0000259" key="13">
    <source>
        <dbReference type="PROSITE" id="PS50011"/>
    </source>
</evidence>
<dbReference type="InterPro" id="IPR011009">
    <property type="entry name" value="Kinase-like_dom_sf"/>
</dbReference>
<accession>A0ABM1EQI0</accession>
<evidence type="ECO:0000256" key="4">
    <source>
        <dbReference type="ARBA" id="ARBA00022840"/>
    </source>
</evidence>
<keyword evidence="2 10" id="KW-0547">Nucleotide-binding</keyword>
<dbReference type="SUPFAM" id="SSF56112">
    <property type="entry name" value="Protein kinase-like (PK-like)"/>
    <property type="match status" value="1"/>
</dbReference>
<dbReference type="PROSITE" id="PS00108">
    <property type="entry name" value="PROTEIN_KINASE_ST"/>
    <property type="match status" value="1"/>
</dbReference>
<sequence length="462" mass="51715">MTMQEALLQLCLRVPGEEDTDITLPLATANHNSTMETVSRVLNQTVEAFDYEDEEGDIITVRGEEDFSAMITMYLEQLQDALNTGSQLTPLLLHPRVGKTAGKRNLHGLKIQTYKTSEEEVEQKGDSGGVFIPETSDDACMDTSPVRTPGRTPTSVKQQHQDITAILALGHINNSDLEYLEKLGHGSGGTVYRAEHRPNKLVMAVKVIPLDITPSVQKEIMSELEVLYKCNSPVIIDFYGAYFIENRISICTEFMDGGSLDRYGQIEELVVGRIAVAVVKGLLYLWSLKIMHRDVKPSNILVNTRGQIKLCDFGVSTQLVNSIALTFIGTNAYMAPERIRGHEYSIHSEVWSVGISLLEMALGRFPYESQHASPETSVLRPLELLHRILSEEPPSPPSDLYSVLFRDFVSKCMKQNPRERPRPEQLMKHPLIVVNDDNNTAVIATWLQEKLQARHVLPPVPL</sequence>
<dbReference type="PROSITE" id="PS00107">
    <property type="entry name" value="PROTEIN_KINASE_ATP"/>
    <property type="match status" value="1"/>
</dbReference>
<dbReference type="RefSeq" id="XP_014674451.1">
    <property type="nucleotide sequence ID" value="XM_014818965.1"/>
</dbReference>
<dbReference type="PROSITE" id="PS50011">
    <property type="entry name" value="PROTEIN_KINASE_DOM"/>
    <property type="match status" value="1"/>
</dbReference>
<dbReference type="Gene3D" id="3.10.20.90">
    <property type="entry name" value="Phosphatidylinositol 3-kinase Catalytic Subunit, Chain A, domain 1"/>
    <property type="match status" value="1"/>
</dbReference>
<evidence type="ECO:0000256" key="10">
    <source>
        <dbReference type="PROSITE-ProRule" id="PRU10141"/>
    </source>
</evidence>
<dbReference type="PANTHER" id="PTHR48013">
    <property type="entry name" value="DUAL SPECIFICITY MITOGEN-ACTIVATED PROTEIN KINASE KINASE 5-RELATED"/>
    <property type="match status" value="1"/>
</dbReference>
<evidence type="ECO:0000313" key="15">
    <source>
        <dbReference type="RefSeq" id="XP_014674450.1"/>
    </source>
</evidence>
<evidence type="ECO:0000256" key="5">
    <source>
        <dbReference type="ARBA" id="ARBA00038035"/>
    </source>
</evidence>
<keyword evidence="4 10" id="KW-0067">ATP-binding</keyword>
<keyword evidence="11" id="KW-0723">Serine/threonine-protein kinase</keyword>
<keyword evidence="3" id="KW-0418">Kinase</keyword>
<evidence type="ECO:0000256" key="8">
    <source>
        <dbReference type="ARBA" id="ARBA00049299"/>
    </source>
</evidence>
<dbReference type="Gene3D" id="3.30.200.20">
    <property type="entry name" value="Phosphorylase Kinase, domain 1"/>
    <property type="match status" value="1"/>
</dbReference>
<evidence type="ECO:0000256" key="11">
    <source>
        <dbReference type="RuleBase" id="RU000304"/>
    </source>
</evidence>
<dbReference type="RefSeq" id="XP_014674450.1">
    <property type="nucleotide sequence ID" value="XM_014818964.1"/>
</dbReference>
<dbReference type="Proteomes" id="UP000695022">
    <property type="component" value="Unplaced"/>
</dbReference>
<dbReference type="SMART" id="SM00220">
    <property type="entry name" value="S_TKc"/>
    <property type="match status" value="1"/>
</dbReference>
<keyword evidence="14" id="KW-1185">Reference proteome</keyword>
<proteinExistence type="inferred from homology"/>
<evidence type="ECO:0000256" key="2">
    <source>
        <dbReference type="ARBA" id="ARBA00022741"/>
    </source>
</evidence>
<organism evidence="14 16">
    <name type="scientific">Priapulus caudatus</name>
    <name type="common">Priapulid worm</name>
    <dbReference type="NCBI Taxonomy" id="37621"/>
    <lineage>
        <taxon>Eukaryota</taxon>
        <taxon>Metazoa</taxon>
        <taxon>Ecdysozoa</taxon>
        <taxon>Scalidophora</taxon>
        <taxon>Priapulida</taxon>
        <taxon>Priapulimorpha</taxon>
        <taxon>Priapulimorphida</taxon>
        <taxon>Priapulidae</taxon>
        <taxon>Priapulus</taxon>
    </lineage>
</organism>
<name>A0ABM1EQI0_PRICU</name>
<dbReference type="Gene3D" id="1.10.510.10">
    <property type="entry name" value="Transferase(Phosphotransferase) domain 1"/>
    <property type="match status" value="1"/>
</dbReference>
<evidence type="ECO:0000256" key="7">
    <source>
        <dbReference type="ARBA" id="ARBA00049014"/>
    </source>
</evidence>
<reference evidence="15 16" key="1">
    <citation type="submission" date="2025-05" db="UniProtKB">
        <authorList>
            <consortium name="RefSeq"/>
        </authorList>
    </citation>
    <scope>IDENTIFICATION</scope>
</reference>
<comment type="catalytic activity">
    <reaction evidence="8">
        <text>L-threonyl-[protein] + ATP = O-phospho-L-threonyl-[protein] + ADP + H(+)</text>
        <dbReference type="Rhea" id="RHEA:46608"/>
        <dbReference type="Rhea" id="RHEA-COMP:11060"/>
        <dbReference type="Rhea" id="RHEA-COMP:11605"/>
        <dbReference type="ChEBI" id="CHEBI:15378"/>
        <dbReference type="ChEBI" id="CHEBI:30013"/>
        <dbReference type="ChEBI" id="CHEBI:30616"/>
        <dbReference type="ChEBI" id="CHEBI:61977"/>
        <dbReference type="ChEBI" id="CHEBI:456216"/>
        <dbReference type="EC" id="2.7.12.2"/>
    </reaction>
</comment>
<dbReference type="EC" id="2.7.12.2" evidence="6"/>
<comment type="catalytic activity">
    <reaction evidence="9">
        <text>L-tyrosyl-[protein] + ATP = O-phospho-L-tyrosyl-[protein] + ADP + H(+)</text>
        <dbReference type="Rhea" id="RHEA:10596"/>
        <dbReference type="Rhea" id="RHEA-COMP:10136"/>
        <dbReference type="Rhea" id="RHEA-COMP:20101"/>
        <dbReference type="ChEBI" id="CHEBI:15378"/>
        <dbReference type="ChEBI" id="CHEBI:30616"/>
        <dbReference type="ChEBI" id="CHEBI:46858"/>
        <dbReference type="ChEBI" id="CHEBI:61978"/>
        <dbReference type="ChEBI" id="CHEBI:456216"/>
        <dbReference type="EC" id="2.7.12.2"/>
    </reaction>
</comment>
<evidence type="ECO:0000313" key="16">
    <source>
        <dbReference type="RefSeq" id="XP_014674451.1"/>
    </source>
</evidence>
<dbReference type="InterPro" id="IPR008271">
    <property type="entry name" value="Ser/Thr_kinase_AS"/>
</dbReference>
<evidence type="ECO:0000256" key="1">
    <source>
        <dbReference type="ARBA" id="ARBA00022679"/>
    </source>
</evidence>
<dbReference type="SUPFAM" id="SSF54277">
    <property type="entry name" value="CAD &amp; PB1 domains"/>
    <property type="match status" value="1"/>
</dbReference>
<evidence type="ECO:0000256" key="12">
    <source>
        <dbReference type="SAM" id="MobiDB-lite"/>
    </source>
</evidence>
<gene>
    <name evidence="15 16" type="primary">LOC106814627</name>
</gene>
<evidence type="ECO:0000256" key="9">
    <source>
        <dbReference type="ARBA" id="ARBA00051693"/>
    </source>
</evidence>
<evidence type="ECO:0000313" key="14">
    <source>
        <dbReference type="Proteomes" id="UP000695022"/>
    </source>
</evidence>
<keyword evidence="1" id="KW-0808">Transferase</keyword>
<dbReference type="PANTHER" id="PTHR48013:SF9">
    <property type="entry name" value="DUAL SPECIFICITY MITOGEN-ACTIVATED PROTEIN KINASE KINASE 5"/>
    <property type="match status" value="1"/>
</dbReference>
<protein>
    <recommendedName>
        <fullName evidence="6">mitogen-activated protein kinase kinase</fullName>
        <ecNumber evidence="6">2.7.12.2</ecNumber>
    </recommendedName>
</protein>
<feature type="binding site" evidence="10">
    <location>
        <position position="206"/>
    </location>
    <ligand>
        <name>ATP</name>
        <dbReference type="ChEBI" id="CHEBI:30616"/>
    </ligand>
</feature>
<dbReference type="InterPro" id="IPR017441">
    <property type="entry name" value="Protein_kinase_ATP_BS"/>
</dbReference>
<feature type="region of interest" description="Disordered" evidence="12">
    <location>
        <begin position="119"/>
        <end position="157"/>
    </location>
</feature>